<dbReference type="SUPFAM" id="SSF48264">
    <property type="entry name" value="Cytochrome P450"/>
    <property type="match status" value="1"/>
</dbReference>
<evidence type="ECO:0000256" key="2">
    <source>
        <dbReference type="ARBA" id="ARBA00010617"/>
    </source>
</evidence>
<comment type="cofactor">
    <cofactor evidence="1 7">
        <name>heme</name>
        <dbReference type="ChEBI" id="CHEBI:30413"/>
    </cofactor>
</comment>
<evidence type="ECO:0000313" key="9">
    <source>
        <dbReference type="EMBL" id="KAI1853444.1"/>
    </source>
</evidence>
<dbReference type="EMBL" id="JAFIMR010000057">
    <property type="protein sequence ID" value="KAI1853444.1"/>
    <property type="molecule type" value="Genomic_DNA"/>
</dbReference>
<dbReference type="Proteomes" id="UP000829685">
    <property type="component" value="Unassembled WGS sequence"/>
</dbReference>
<proteinExistence type="inferred from homology"/>
<evidence type="ECO:0000256" key="1">
    <source>
        <dbReference type="ARBA" id="ARBA00001971"/>
    </source>
</evidence>
<dbReference type="GO" id="GO:0004497">
    <property type="term" value="F:monooxygenase activity"/>
    <property type="evidence" value="ECO:0007669"/>
    <property type="project" value="UniProtKB-KW"/>
</dbReference>
<name>A0A9Q0AID8_9PEZI</name>
<dbReference type="InterPro" id="IPR002403">
    <property type="entry name" value="Cyt_P450_E_grp-IV"/>
</dbReference>
<evidence type="ECO:0000256" key="8">
    <source>
        <dbReference type="SAM" id="Phobius"/>
    </source>
</evidence>
<dbReference type="GO" id="GO:0020037">
    <property type="term" value="F:heme binding"/>
    <property type="evidence" value="ECO:0007669"/>
    <property type="project" value="InterPro"/>
</dbReference>
<dbReference type="GO" id="GO:0005506">
    <property type="term" value="F:iron ion binding"/>
    <property type="evidence" value="ECO:0007669"/>
    <property type="project" value="InterPro"/>
</dbReference>
<dbReference type="Pfam" id="PF00067">
    <property type="entry name" value="p450"/>
    <property type="match status" value="1"/>
</dbReference>
<dbReference type="InterPro" id="IPR036396">
    <property type="entry name" value="Cyt_P450_sf"/>
</dbReference>
<protein>
    <recommendedName>
        <fullName evidence="11">Cytochrome P450</fullName>
    </recommendedName>
</protein>
<accession>A0A9Q0AID8</accession>
<keyword evidence="8" id="KW-1133">Transmembrane helix</keyword>
<evidence type="ECO:0000256" key="4">
    <source>
        <dbReference type="ARBA" id="ARBA00022723"/>
    </source>
</evidence>
<comment type="caution">
    <text evidence="9">The sequence shown here is derived from an EMBL/GenBank/DDBJ whole genome shotgun (WGS) entry which is preliminary data.</text>
</comment>
<dbReference type="PRINTS" id="PR00465">
    <property type="entry name" value="EP450IV"/>
</dbReference>
<keyword evidence="3 7" id="KW-0349">Heme</keyword>
<keyword evidence="8" id="KW-0472">Membrane</keyword>
<evidence type="ECO:0000256" key="5">
    <source>
        <dbReference type="ARBA" id="ARBA00023004"/>
    </source>
</evidence>
<sequence length="435" mass="48338">MTFNTGQSCSISGVLANWKVLLGLLIIIITTSIRSYIRLSHVPGPLFQSISSLGFLKTHLDGSPHSEILKWTQRPLIKVGPNSVITSDVKTVQRISGVKSPYSKGGWYRPFRFIKERDHSFSMVHEPSHTAFRSKIAAGFRGSAEMEQAAFGFLDEGYDFYGFLKWNKEFFSVAATSAVLPTLARAAQLWPFRGALPKATDPAGLGKFIRHSEEVVGARYKEGPDGRRDLVGMFMKMGVTKDGAVNQTVLYLTSNPRAYKILLSELDKAKADGLLSSPVQSSEARQLPYLQAVVREGLRIYPGGTPLAFKEVPIGGDMVAGYRLPAGTQVGMDVWGALRNTQFWGEDADLFRPERWLNLAEARFSSMVECLDLQFGYGRYQCLGRPLVFMKMNKTLPELLSRYEFAIVDPVHPADIKNAGFYLMNGFNVVVTVRA</sequence>
<keyword evidence="6" id="KW-0560">Oxidoreductase</keyword>
<evidence type="ECO:0000256" key="6">
    <source>
        <dbReference type="ARBA" id="ARBA00023033"/>
    </source>
</evidence>
<keyword evidence="6" id="KW-0503">Monooxygenase</keyword>
<gene>
    <name evidence="9" type="ORF">JX265_012735</name>
</gene>
<organism evidence="9 10">
    <name type="scientific">Neoarthrinium moseri</name>
    <dbReference type="NCBI Taxonomy" id="1658444"/>
    <lineage>
        <taxon>Eukaryota</taxon>
        <taxon>Fungi</taxon>
        <taxon>Dikarya</taxon>
        <taxon>Ascomycota</taxon>
        <taxon>Pezizomycotina</taxon>
        <taxon>Sordariomycetes</taxon>
        <taxon>Xylariomycetidae</taxon>
        <taxon>Amphisphaeriales</taxon>
        <taxon>Apiosporaceae</taxon>
        <taxon>Neoarthrinium</taxon>
    </lineage>
</organism>
<evidence type="ECO:0000256" key="7">
    <source>
        <dbReference type="PIRSR" id="PIRSR602403-1"/>
    </source>
</evidence>
<keyword evidence="10" id="KW-1185">Reference proteome</keyword>
<dbReference type="InterPro" id="IPR001128">
    <property type="entry name" value="Cyt_P450"/>
</dbReference>
<feature type="transmembrane region" description="Helical" evidence="8">
    <location>
        <begin position="20"/>
        <end position="37"/>
    </location>
</feature>
<feature type="binding site" description="axial binding residue" evidence="7">
    <location>
        <position position="382"/>
    </location>
    <ligand>
        <name>heme</name>
        <dbReference type="ChEBI" id="CHEBI:30413"/>
    </ligand>
    <ligandPart>
        <name>Fe</name>
        <dbReference type="ChEBI" id="CHEBI:18248"/>
    </ligandPart>
</feature>
<evidence type="ECO:0000256" key="3">
    <source>
        <dbReference type="ARBA" id="ARBA00022617"/>
    </source>
</evidence>
<comment type="similarity">
    <text evidence="2">Belongs to the cytochrome P450 family.</text>
</comment>
<dbReference type="GO" id="GO:0016705">
    <property type="term" value="F:oxidoreductase activity, acting on paired donors, with incorporation or reduction of molecular oxygen"/>
    <property type="evidence" value="ECO:0007669"/>
    <property type="project" value="InterPro"/>
</dbReference>
<evidence type="ECO:0000313" key="10">
    <source>
        <dbReference type="Proteomes" id="UP000829685"/>
    </source>
</evidence>
<keyword evidence="8" id="KW-0812">Transmembrane</keyword>
<keyword evidence="5 7" id="KW-0408">Iron</keyword>
<keyword evidence="4 7" id="KW-0479">Metal-binding</keyword>
<evidence type="ECO:0008006" key="11">
    <source>
        <dbReference type="Google" id="ProtNLM"/>
    </source>
</evidence>
<dbReference type="AlphaFoldDB" id="A0A9Q0AID8"/>
<dbReference type="InterPro" id="IPR050121">
    <property type="entry name" value="Cytochrome_P450_monoxygenase"/>
</dbReference>
<dbReference type="Gene3D" id="1.10.630.10">
    <property type="entry name" value="Cytochrome P450"/>
    <property type="match status" value="1"/>
</dbReference>
<dbReference type="PANTHER" id="PTHR24305:SF168">
    <property type="entry name" value="P450, PUTATIVE (EUROFUNG)-RELATED"/>
    <property type="match status" value="1"/>
</dbReference>
<dbReference type="PANTHER" id="PTHR24305">
    <property type="entry name" value="CYTOCHROME P450"/>
    <property type="match status" value="1"/>
</dbReference>
<reference evidence="9" key="1">
    <citation type="submission" date="2021-03" db="EMBL/GenBank/DDBJ databases">
        <title>Revisited historic fungal species revealed as producer of novel bioactive compounds through whole genome sequencing and comparative genomics.</title>
        <authorList>
            <person name="Vignolle G.A."/>
            <person name="Hochenegger N."/>
            <person name="Mach R.L."/>
            <person name="Mach-Aigner A.R."/>
            <person name="Javad Rahimi M."/>
            <person name="Salim K.A."/>
            <person name="Chan C.M."/>
            <person name="Lim L.B.L."/>
            <person name="Cai F."/>
            <person name="Druzhinina I.S."/>
            <person name="U'Ren J.M."/>
            <person name="Derntl C."/>
        </authorList>
    </citation>
    <scope>NUCLEOTIDE SEQUENCE</scope>
    <source>
        <strain evidence="9">TUCIM 5799</strain>
    </source>
</reference>